<keyword evidence="2" id="KW-1185">Reference proteome</keyword>
<reference evidence="1 2" key="1">
    <citation type="journal article" date="2014" name="Genome Announc.">
        <title>Genome sequence of the basidiomycetous fungus Pseudozyma aphidis DSM70725, an efficient producer of biosurfactant mannosylerythritol lipids.</title>
        <authorList>
            <person name="Lorenz S."/>
            <person name="Guenther M."/>
            <person name="Grumaz C."/>
            <person name="Rupp S."/>
            <person name="Zibek S."/>
            <person name="Sohn K."/>
        </authorList>
    </citation>
    <scope>NUCLEOTIDE SEQUENCE [LARGE SCALE GENOMIC DNA]</scope>
    <source>
        <strain evidence="2">ATCC 32657 / CBS 517.83 / DSM 70725 / JCM 10318 / NBRC 10182 / NRRL Y-7954 / St-0401</strain>
    </source>
</reference>
<gene>
    <name evidence="1" type="ORF">PaG_02104</name>
</gene>
<evidence type="ECO:0000313" key="2">
    <source>
        <dbReference type="Proteomes" id="UP000019462"/>
    </source>
</evidence>
<organism evidence="1 2">
    <name type="scientific">Moesziomyces aphidis</name>
    <name type="common">Pseudozyma aphidis</name>
    <dbReference type="NCBI Taxonomy" id="84754"/>
    <lineage>
        <taxon>Eukaryota</taxon>
        <taxon>Fungi</taxon>
        <taxon>Dikarya</taxon>
        <taxon>Basidiomycota</taxon>
        <taxon>Ustilaginomycotina</taxon>
        <taxon>Ustilaginomycetes</taxon>
        <taxon>Ustilaginales</taxon>
        <taxon>Ustilaginaceae</taxon>
        <taxon>Moesziomyces</taxon>
    </lineage>
</organism>
<evidence type="ECO:0000313" key="1">
    <source>
        <dbReference type="EMBL" id="ETS63786.1"/>
    </source>
</evidence>
<sequence>MFSLSSSYLCSFKNAVAASQTSSRSSSPASSSTALSIPEQNALQAVHQEQLARVASATLPRLAALHSRRFLGLAREHVKAADAMWTAQKLQPVAYRRSLWAEDIEPTPRDEGETKKRRKDARIVPDFYHRHNPRCTNCALPLVPGINLISTRKTALKQAAAARGKLRRKPICTLCNHKQRTS</sequence>
<dbReference type="AlphaFoldDB" id="W3VSM3"/>
<proteinExistence type="predicted"/>
<comment type="caution">
    <text evidence="1">The sequence shown here is derived from an EMBL/GenBank/DDBJ whole genome shotgun (WGS) entry which is preliminary data.</text>
</comment>
<dbReference type="OrthoDB" id="2552182at2759"/>
<name>W3VSM3_MOEAP</name>
<protein>
    <submittedName>
        <fullName evidence="1">Uncharacterized protein</fullName>
    </submittedName>
</protein>
<dbReference type="HOGENOM" id="CLU_1428987_0_0_1"/>
<accession>W3VSM3</accession>
<dbReference type="EMBL" id="AWNI01000008">
    <property type="protein sequence ID" value="ETS63786.1"/>
    <property type="molecule type" value="Genomic_DNA"/>
</dbReference>
<dbReference type="Proteomes" id="UP000019462">
    <property type="component" value="Unassembled WGS sequence"/>
</dbReference>